<dbReference type="Proteomes" id="UP000245539">
    <property type="component" value="Unassembled WGS sequence"/>
</dbReference>
<feature type="domain" description="SCP2" evidence="1">
    <location>
        <begin position="8"/>
        <end position="101"/>
    </location>
</feature>
<reference evidence="2 3" key="1">
    <citation type="submission" date="2018-05" db="EMBL/GenBank/DDBJ databases">
        <title>Leucothrix arctica sp. nov., isolated from Arctic seawater.</title>
        <authorList>
            <person name="Choi A."/>
            <person name="Baek K."/>
        </authorList>
    </citation>
    <scope>NUCLEOTIDE SEQUENCE [LARGE SCALE GENOMIC DNA]</scope>
    <source>
        <strain evidence="2 3">JCM 18388</strain>
    </source>
</reference>
<accession>A0A317CIH7</accession>
<dbReference type="RefSeq" id="WP_109838133.1">
    <property type="nucleotide sequence ID" value="NZ_QGKM01000038.1"/>
</dbReference>
<name>A0A317CIH7_9GAMM</name>
<dbReference type="AlphaFoldDB" id="A0A317CIH7"/>
<evidence type="ECO:0000313" key="2">
    <source>
        <dbReference type="EMBL" id="PWQ96112.1"/>
    </source>
</evidence>
<dbReference type="InterPro" id="IPR003033">
    <property type="entry name" value="SCP2_sterol-bd_dom"/>
</dbReference>
<protein>
    <submittedName>
        <fullName evidence="2">SCP-2 family sterol carrier protein</fullName>
    </submittedName>
</protein>
<dbReference type="PANTHER" id="PTHR10094:SF25">
    <property type="entry name" value="SCP2 STEROL-BINDING DOMAIN-CONTAINING PROTEIN 1"/>
    <property type="match status" value="1"/>
</dbReference>
<keyword evidence="3" id="KW-1185">Reference proteome</keyword>
<dbReference type="EMBL" id="QGKM01000038">
    <property type="protein sequence ID" value="PWQ96112.1"/>
    <property type="molecule type" value="Genomic_DNA"/>
</dbReference>
<organism evidence="2 3">
    <name type="scientific">Leucothrix pacifica</name>
    <dbReference type="NCBI Taxonomy" id="1247513"/>
    <lineage>
        <taxon>Bacteria</taxon>
        <taxon>Pseudomonadati</taxon>
        <taxon>Pseudomonadota</taxon>
        <taxon>Gammaproteobacteria</taxon>
        <taxon>Thiotrichales</taxon>
        <taxon>Thiotrichaceae</taxon>
        <taxon>Leucothrix</taxon>
    </lineage>
</organism>
<proteinExistence type="predicted"/>
<dbReference type="Pfam" id="PF02036">
    <property type="entry name" value="SCP2"/>
    <property type="match status" value="1"/>
</dbReference>
<dbReference type="OrthoDB" id="9809312at2"/>
<dbReference type="PANTHER" id="PTHR10094">
    <property type="entry name" value="STEROL CARRIER PROTEIN 2 SCP-2 FAMILY PROTEIN"/>
    <property type="match status" value="1"/>
</dbReference>
<comment type="caution">
    <text evidence="2">The sequence shown here is derived from an EMBL/GenBank/DDBJ whole genome shotgun (WGS) entry which is preliminary data.</text>
</comment>
<gene>
    <name evidence="2" type="ORF">DKW60_13220</name>
</gene>
<dbReference type="GO" id="GO:0005829">
    <property type="term" value="C:cytosol"/>
    <property type="evidence" value="ECO:0007669"/>
    <property type="project" value="TreeGrafter"/>
</dbReference>
<sequence length="104" mass="11575">MSEVKEVFKQMEERFDADAASGVDEIFQFDIDDEYWHAIVSDGKCEIVESEHDDPSVTLSMDAETLQEVMSGETDGMQAFMAGRIKATGNMMLATQLTNLFPVA</sequence>
<dbReference type="Gene3D" id="3.30.1050.10">
    <property type="entry name" value="SCP2 sterol-binding domain"/>
    <property type="match status" value="1"/>
</dbReference>
<dbReference type="InterPro" id="IPR036527">
    <property type="entry name" value="SCP2_sterol-bd_dom_sf"/>
</dbReference>
<dbReference type="SUPFAM" id="SSF55718">
    <property type="entry name" value="SCP-like"/>
    <property type="match status" value="1"/>
</dbReference>
<evidence type="ECO:0000313" key="3">
    <source>
        <dbReference type="Proteomes" id="UP000245539"/>
    </source>
</evidence>
<evidence type="ECO:0000259" key="1">
    <source>
        <dbReference type="Pfam" id="PF02036"/>
    </source>
</evidence>